<dbReference type="AlphaFoldDB" id="A0A4S4NU75"/>
<feature type="transmembrane region" description="Helical" evidence="1">
    <location>
        <begin position="44"/>
        <end position="65"/>
    </location>
</feature>
<evidence type="ECO:0000313" key="3">
    <source>
        <dbReference type="Proteomes" id="UP000308528"/>
    </source>
</evidence>
<keyword evidence="1" id="KW-1133">Transmembrane helix</keyword>
<proteinExistence type="predicted"/>
<gene>
    <name evidence="2" type="ORF">E4021_05460</name>
</gene>
<reference evidence="2 3" key="1">
    <citation type="submission" date="2019-04" db="EMBL/GenBank/DDBJ databases">
        <title>Lewinella litorea sp. nov., isolated from a marine sand.</title>
        <authorList>
            <person name="Yoon J.-H."/>
        </authorList>
    </citation>
    <scope>NUCLEOTIDE SEQUENCE [LARGE SCALE GENOMIC DNA]</scope>
    <source>
        <strain evidence="2 3">HSMS-39</strain>
    </source>
</reference>
<dbReference type="EMBL" id="SRSF01000001">
    <property type="protein sequence ID" value="THH42028.1"/>
    <property type="molecule type" value="Genomic_DNA"/>
</dbReference>
<comment type="caution">
    <text evidence="2">The sequence shown here is derived from an EMBL/GenBank/DDBJ whole genome shotgun (WGS) entry which is preliminary data.</text>
</comment>
<evidence type="ECO:0000313" key="2">
    <source>
        <dbReference type="EMBL" id="THH42028.1"/>
    </source>
</evidence>
<accession>A0A4S4NU75</accession>
<keyword evidence="3" id="KW-1185">Reference proteome</keyword>
<dbReference type="Pfam" id="PF09527">
    <property type="entry name" value="ATPase_gene1"/>
    <property type="match status" value="1"/>
</dbReference>
<feature type="transmembrane region" description="Helical" evidence="1">
    <location>
        <begin position="20"/>
        <end position="38"/>
    </location>
</feature>
<dbReference type="Proteomes" id="UP000308528">
    <property type="component" value="Unassembled WGS sequence"/>
</dbReference>
<keyword evidence="1" id="KW-0472">Membrane</keyword>
<name>A0A4S4NU75_9BACT</name>
<protein>
    <submittedName>
        <fullName evidence="2">AtpZ/AtpI family protein</fullName>
    </submittedName>
</protein>
<dbReference type="OrthoDB" id="9798708at2"/>
<dbReference type="InterPro" id="IPR032820">
    <property type="entry name" value="ATPase_put"/>
</dbReference>
<keyword evidence="1" id="KW-0812">Transmembrane</keyword>
<sequence length="69" mass="7498">MSTPKRNTNDARAWTKYMGIGAQLIGTIGVCLFIGIWLDGEFGTNPWLTILLSLIGVIGGLYISVKDLL</sequence>
<dbReference type="RefSeq" id="WP_136457090.1">
    <property type="nucleotide sequence ID" value="NZ_SRSF01000001.1"/>
</dbReference>
<organism evidence="2 3">
    <name type="scientific">Neolewinella litorea</name>
    <dbReference type="NCBI Taxonomy" id="2562452"/>
    <lineage>
        <taxon>Bacteria</taxon>
        <taxon>Pseudomonadati</taxon>
        <taxon>Bacteroidota</taxon>
        <taxon>Saprospiria</taxon>
        <taxon>Saprospirales</taxon>
        <taxon>Lewinellaceae</taxon>
        <taxon>Neolewinella</taxon>
    </lineage>
</organism>
<evidence type="ECO:0000256" key="1">
    <source>
        <dbReference type="SAM" id="Phobius"/>
    </source>
</evidence>